<organism evidence="1 2">
    <name type="scientific">Vararia minispora EC-137</name>
    <dbReference type="NCBI Taxonomy" id="1314806"/>
    <lineage>
        <taxon>Eukaryota</taxon>
        <taxon>Fungi</taxon>
        <taxon>Dikarya</taxon>
        <taxon>Basidiomycota</taxon>
        <taxon>Agaricomycotina</taxon>
        <taxon>Agaricomycetes</taxon>
        <taxon>Russulales</taxon>
        <taxon>Lachnocladiaceae</taxon>
        <taxon>Vararia</taxon>
    </lineage>
</organism>
<reference evidence="1" key="2">
    <citation type="journal article" date="2022" name="New Phytol.">
        <title>Evolutionary transition to the ectomycorrhizal habit in the genomes of a hyperdiverse lineage of mushroom-forming fungi.</title>
        <authorList>
            <person name="Looney B."/>
            <person name="Miyauchi S."/>
            <person name="Morin E."/>
            <person name="Drula E."/>
            <person name="Courty P.E."/>
            <person name="Kohler A."/>
            <person name="Kuo A."/>
            <person name="LaButti K."/>
            <person name="Pangilinan J."/>
            <person name="Lipzen A."/>
            <person name="Riley R."/>
            <person name="Andreopoulos W."/>
            <person name="He G."/>
            <person name="Johnson J."/>
            <person name="Nolan M."/>
            <person name="Tritt A."/>
            <person name="Barry K.W."/>
            <person name="Grigoriev I.V."/>
            <person name="Nagy L.G."/>
            <person name="Hibbett D."/>
            <person name="Henrissat B."/>
            <person name="Matheny P.B."/>
            <person name="Labbe J."/>
            <person name="Martin F.M."/>
        </authorList>
    </citation>
    <scope>NUCLEOTIDE SEQUENCE</scope>
    <source>
        <strain evidence="1">EC-137</strain>
    </source>
</reference>
<reference evidence="1" key="1">
    <citation type="submission" date="2021-02" db="EMBL/GenBank/DDBJ databases">
        <authorList>
            <consortium name="DOE Joint Genome Institute"/>
            <person name="Ahrendt S."/>
            <person name="Looney B.P."/>
            <person name="Miyauchi S."/>
            <person name="Morin E."/>
            <person name="Drula E."/>
            <person name="Courty P.E."/>
            <person name="Chicoki N."/>
            <person name="Fauchery L."/>
            <person name="Kohler A."/>
            <person name="Kuo A."/>
            <person name="Labutti K."/>
            <person name="Pangilinan J."/>
            <person name="Lipzen A."/>
            <person name="Riley R."/>
            <person name="Andreopoulos W."/>
            <person name="He G."/>
            <person name="Johnson J."/>
            <person name="Barry K.W."/>
            <person name="Grigoriev I.V."/>
            <person name="Nagy L."/>
            <person name="Hibbett D."/>
            <person name="Henrissat B."/>
            <person name="Matheny P.B."/>
            <person name="Labbe J."/>
            <person name="Martin F."/>
        </authorList>
    </citation>
    <scope>NUCLEOTIDE SEQUENCE</scope>
    <source>
        <strain evidence="1">EC-137</strain>
    </source>
</reference>
<feature type="non-terminal residue" evidence="1">
    <location>
        <position position="262"/>
    </location>
</feature>
<proteinExistence type="predicted"/>
<sequence>MDTNPSLASDDTTQSAQPPSDKTQTAQEELKHLEPAAHTSSRPNGHALRPDAPVDAPDETPTPSPLTARPKDDGSDVDVAGDAQAHTPAPAEEPRKDEVLLHGSNGDARPLEPAATEPTLDADAPAPSPPTYLQPADAPALDSAPANIASPPPSAAAISFSPPAPRKDSLPATPASAASSLPPPTPPIKPVRPPFHASVDSTATAFSASQSTLSLPATRRSVTISRNGSAAGAGVSAVLITGALESIASSREAKRSPPLRDA</sequence>
<evidence type="ECO:0000313" key="2">
    <source>
        <dbReference type="Proteomes" id="UP000814128"/>
    </source>
</evidence>
<gene>
    <name evidence="1" type="ORF">K488DRAFT_92492</name>
</gene>
<keyword evidence="2" id="KW-1185">Reference proteome</keyword>
<protein>
    <submittedName>
        <fullName evidence="1">Uncharacterized protein</fullName>
    </submittedName>
</protein>
<name>A0ACB8Q496_9AGAM</name>
<dbReference type="EMBL" id="MU274501">
    <property type="protein sequence ID" value="KAI0026483.1"/>
    <property type="molecule type" value="Genomic_DNA"/>
</dbReference>
<accession>A0ACB8Q496</accession>
<comment type="caution">
    <text evidence="1">The sequence shown here is derived from an EMBL/GenBank/DDBJ whole genome shotgun (WGS) entry which is preliminary data.</text>
</comment>
<dbReference type="Proteomes" id="UP000814128">
    <property type="component" value="Unassembled WGS sequence"/>
</dbReference>
<evidence type="ECO:0000313" key="1">
    <source>
        <dbReference type="EMBL" id="KAI0026483.1"/>
    </source>
</evidence>